<keyword evidence="2" id="KW-0808">Transferase</keyword>
<evidence type="ECO:0000256" key="1">
    <source>
        <dbReference type="ARBA" id="ARBA00012386"/>
    </source>
</evidence>
<dbReference type="GO" id="GO:0008033">
    <property type="term" value="P:tRNA processing"/>
    <property type="evidence" value="ECO:0007669"/>
    <property type="project" value="UniProtKB-KW"/>
</dbReference>
<dbReference type="SMART" id="SM01144">
    <property type="entry name" value="DTW"/>
    <property type="match status" value="1"/>
</dbReference>
<gene>
    <name evidence="7" type="ORF">MNBD_GAMMA11-1660</name>
</gene>
<feature type="domain" description="DTW" evidence="6">
    <location>
        <begin position="1"/>
        <end position="120"/>
    </location>
</feature>
<dbReference type="EMBL" id="UOFG01000073">
    <property type="protein sequence ID" value="VAW59294.1"/>
    <property type="molecule type" value="Genomic_DNA"/>
</dbReference>
<dbReference type="GO" id="GO:0016432">
    <property type="term" value="F:tRNA-uridine aminocarboxypropyltransferase activity"/>
    <property type="evidence" value="ECO:0007669"/>
    <property type="project" value="UniProtKB-EC"/>
</dbReference>
<organism evidence="7">
    <name type="scientific">hydrothermal vent metagenome</name>
    <dbReference type="NCBI Taxonomy" id="652676"/>
    <lineage>
        <taxon>unclassified sequences</taxon>
        <taxon>metagenomes</taxon>
        <taxon>ecological metagenomes</taxon>
    </lineage>
</organism>
<dbReference type="InterPro" id="IPR005636">
    <property type="entry name" value="DTW"/>
</dbReference>
<evidence type="ECO:0000256" key="3">
    <source>
        <dbReference type="ARBA" id="ARBA00022691"/>
    </source>
</evidence>
<feature type="compositionally biased region" description="Acidic residues" evidence="5">
    <location>
        <begin position="21"/>
        <end position="31"/>
    </location>
</feature>
<name>A0A3B0XT52_9ZZZZ</name>
<feature type="region of interest" description="Disordered" evidence="5">
    <location>
        <begin position="13"/>
        <end position="36"/>
    </location>
</feature>
<reference evidence="7" key="1">
    <citation type="submission" date="2018-06" db="EMBL/GenBank/DDBJ databases">
        <authorList>
            <person name="Zhirakovskaya E."/>
        </authorList>
    </citation>
    <scope>NUCLEOTIDE SEQUENCE</scope>
</reference>
<sequence length="124" mass="13680">MIEAGKTALLYPSVPGVSEGLSEDPPEDPSESADIPQPENFIIIDSTWQEARKIFNRSAYLQTIPRIQLVSKASIYRLRRNQIENGLCSAECALELIRAYLPGEPGVCAQANSLEQAFKSEKIS</sequence>
<keyword evidence="4" id="KW-0819">tRNA processing</keyword>
<evidence type="ECO:0000313" key="7">
    <source>
        <dbReference type="EMBL" id="VAW59294.1"/>
    </source>
</evidence>
<dbReference type="AlphaFoldDB" id="A0A3B0XT52"/>
<evidence type="ECO:0000256" key="4">
    <source>
        <dbReference type="ARBA" id="ARBA00022694"/>
    </source>
</evidence>
<dbReference type="Pfam" id="PF03942">
    <property type="entry name" value="DTW"/>
    <property type="match status" value="1"/>
</dbReference>
<evidence type="ECO:0000259" key="6">
    <source>
        <dbReference type="SMART" id="SM01144"/>
    </source>
</evidence>
<accession>A0A3B0XT52</accession>
<keyword evidence="3" id="KW-0949">S-adenosyl-L-methionine</keyword>
<dbReference type="PANTHER" id="PTHR21392:SF1">
    <property type="entry name" value="TRNA-URIDINE AMINOCARBOXYPROPYLTRANSFERASE"/>
    <property type="match status" value="1"/>
</dbReference>
<evidence type="ECO:0000256" key="2">
    <source>
        <dbReference type="ARBA" id="ARBA00022679"/>
    </source>
</evidence>
<protein>
    <recommendedName>
        <fullName evidence="1">tRNA-uridine aminocarboxypropyltransferase</fullName>
        <ecNumber evidence="1">2.5.1.25</ecNumber>
    </recommendedName>
</protein>
<dbReference type="InterPro" id="IPR039262">
    <property type="entry name" value="DTWD2/TAPT"/>
</dbReference>
<proteinExistence type="predicted"/>
<dbReference type="PANTHER" id="PTHR21392">
    <property type="entry name" value="TRNA-URIDINE AMINOCARBOXYPROPYLTRANSFERASE 2"/>
    <property type="match status" value="1"/>
</dbReference>
<dbReference type="EC" id="2.5.1.25" evidence="1"/>
<evidence type="ECO:0000256" key="5">
    <source>
        <dbReference type="SAM" id="MobiDB-lite"/>
    </source>
</evidence>